<dbReference type="InterPro" id="IPR025158">
    <property type="entry name" value="Mg_chelat-rel_C"/>
</dbReference>
<dbReference type="Pfam" id="PF01078">
    <property type="entry name" value="Mg_chelatase"/>
    <property type="match status" value="1"/>
</dbReference>
<dbReference type="GO" id="GO:0003677">
    <property type="term" value="F:DNA binding"/>
    <property type="evidence" value="ECO:0007669"/>
    <property type="project" value="InterPro"/>
</dbReference>
<dbReference type="Pfam" id="PF13541">
    <property type="entry name" value="ChlI"/>
    <property type="match status" value="1"/>
</dbReference>
<reference evidence="6 8" key="2">
    <citation type="submission" date="2017-02" db="EMBL/GenBank/DDBJ databases">
        <title>Draft genome of Acidibacillus ferrooxidans Huett2.</title>
        <authorList>
            <person name="Schopf S."/>
        </authorList>
    </citation>
    <scope>NUCLEOTIDE SEQUENCE [LARGE SCALE GENOMIC DNA]</scope>
    <source>
        <strain evidence="6 8">Huett2</strain>
    </source>
</reference>
<evidence type="ECO:0000256" key="1">
    <source>
        <dbReference type="ARBA" id="ARBA00006354"/>
    </source>
</evidence>
<evidence type="ECO:0000259" key="4">
    <source>
        <dbReference type="PROSITE" id="PS50051"/>
    </source>
</evidence>
<dbReference type="STRING" id="1765683.B2M26_11620"/>
<dbReference type="OrthoDB" id="9813147at2"/>
<evidence type="ECO:0000313" key="7">
    <source>
        <dbReference type="Proteomes" id="UP000077421"/>
    </source>
</evidence>
<name>A0A162UY49_9BACL</name>
<dbReference type="CDD" id="cd00009">
    <property type="entry name" value="AAA"/>
    <property type="match status" value="1"/>
</dbReference>
<dbReference type="EMBL" id="LSUQ01000010">
    <property type="protein sequence ID" value="OAG94420.1"/>
    <property type="molecule type" value="Genomic_DNA"/>
</dbReference>
<reference evidence="5 7" key="1">
    <citation type="submission" date="2016-02" db="EMBL/GenBank/DDBJ databases">
        <title>Draft genome sequence of Acidibacillus ferrooxidans SLC66.</title>
        <authorList>
            <person name="Oliveira G."/>
            <person name="Nancucheo I."/>
            <person name="Dall'Agnol H."/>
            <person name="Johnson B."/>
            <person name="Oliveira R."/>
            <person name="Nunes G.L."/>
            <person name="Tzotzos G."/>
            <person name="Orellana S.C."/>
            <person name="Salim A.C."/>
            <person name="Araujo F.M."/>
        </authorList>
    </citation>
    <scope>NUCLEOTIDE SEQUENCE [LARGE SCALE GENOMIC DNA]</scope>
    <source>
        <strain evidence="5 7">SLC66</strain>
    </source>
</reference>
<dbReference type="PANTHER" id="PTHR32039:SF7">
    <property type="entry name" value="COMPETENCE PROTEIN COMM"/>
    <property type="match status" value="1"/>
</dbReference>
<dbReference type="Proteomes" id="UP000190229">
    <property type="component" value="Unassembled WGS sequence"/>
</dbReference>
<accession>A0A162UY49</accession>
<dbReference type="PRINTS" id="PR01657">
    <property type="entry name" value="MCMFAMILY"/>
</dbReference>
<dbReference type="Pfam" id="PF13335">
    <property type="entry name" value="Mg_chelatase_C"/>
    <property type="match status" value="1"/>
</dbReference>
<dbReference type="EMBL" id="MWPS01000027">
    <property type="protein sequence ID" value="OPG15694.1"/>
    <property type="molecule type" value="Genomic_DNA"/>
</dbReference>
<comment type="caution">
    <text evidence="6">The sequence shown here is derived from an EMBL/GenBank/DDBJ whole genome shotgun (WGS) entry which is preliminary data.</text>
</comment>
<evidence type="ECO:0000313" key="6">
    <source>
        <dbReference type="EMBL" id="OPG15694.1"/>
    </source>
</evidence>
<gene>
    <name evidence="5" type="ORF">AYW79_05230</name>
    <name evidence="6" type="ORF">B2M26_11620</name>
</gene>
<dbReference type="AlphaFoldDB" id="A0A162UY49"/>
<dbReference type="GO" id="GO:0005524">
    <property type="term" value="F:ATP binding"/>
    <property type="evidence" value="ECO:0007669"/>
    <property type="project" value="UniProtKB-KW"/>
</dbReference>
<dbReference type="InterPro" id="IPR003593">
    <property type="entry name" value="AAA+_ATPase"/>
</dbReference>
<dbReference type="InterPro" id="IPR027417">
    <property type="entry name" value="P-loop_NTPase"/>
</dbReference>
<comment type="similarity">
    <text evidence="1">Belongs to the Mg-chelatase subunits D/I family. ComM subfamily.</text>
</comment>
<keyword evidence="2" id="KW-0547">Nucleotide-binding</keyword>
<dbReference type="PANTHER" id="PTHR32039">
    <property type="entry name" value="MAGNESIUM-CHELATASE SUBUNIT CHLI"/>
    <property type="match status" value="1"/>
</dbReference>
<dbReference type="InterPro" id="IPR045006">
    <property type="entry name" value="CHLI-like"/>
</dbReference>
<dbReference type="RefSeq" id="WP_067562635.1">
    <property type="nucleotide sequence ID" value="NZ_LSUQ01000010.1"/>
</dbReference>
<keyword evidence="3" id="KW-0067">ATP-binding</keyword>
<dbReference type="NCBIfam" id="TIGR00368">
    <property type="entry name" value="YifB family Mg chelatase-like AAA ATPase"/>
    <property type="match status" value="1"/>
</dbReference>
<evidence type="ECO:0000313" key="8">
    <source>
        <dbReference type="Proteomes" id="UP000190229"/>
    </source>
</evidence>
<dbReference type="SMART" id="SM00382">
    <property type="entry name" value="AAA"/>
    <property type="match status" value="1"/>
</dbReference>
<dbReference type="Proteomes" id="UP000077421">
    <property type="component" value="Unassembled WGS sequence"/>
</dbReference>
<dbReference type="InterPro" id="IPR004482">
    <property type="entry name" value="Mg_chelat-rel"/>
</dbReference>
<feature type="domain" description="MCM C-terminal AAA(+) ATPase" evidence="4">
    <location>
        <begin position="299"/>
        <end position="394"/>
    </location>
</feature>
<dbReference type="Gene3D" id="3.40.50.300">
    <property type="entry name" value="P-loop containing nucleotide triphosphate hydrolases"/>
    <property type="match status" value="1"/>
</dbReference>
<dbReference type="InterPro" id="IPR000523">
    <property type="entry name" value="Mg_chelatse_chII-like_cat_dom"/>
</dbReference>
<dbReference type="SUPFAM" id="SSF52540">
    <property type="entry name" value="P-loop containing nucleoside triphosphate hydrolases"/>
    <property type="match status" value="1"/>
</dbReference>
<evidence type="ECO:0000256" key="2">
    <source>
        <dbReference type="ARBA" id="ARBA00022741"/>
    </source>
</evidence>
<dbReference type="Gene3D" id="3.30.230.10">
    <property type="match status" value="1"/>
</dbReference>
<evidence type="ECO:0000256" key="3">
    <source>
        <dbReference type="ARBA" id="ARBA00022840"/>
    </source>
</evidence>
<organism evidence="6 8">
    <name type="scientific">Ferroacidibacillus organovorans</name>
    <dbReference type="NCBI Taxonomy" id="1765683"/>
    <lineage>
        <taxon>Bacteria</taxon>
        <taxon>Bacillati</taxon>
        <taxon>Bacillota</taxon>
        <taxon>Bacilli</taxon>
        <taxon>Bacillales</taxon>
        <taxon>Alicyclobacillaceae</taxon>
        <taxon>Ferroacidibacillus</taxon>
    </lineage>
</organism>
<proteinExistence type="inferred from homology"/>
<evidence type="ECO:0000313" key="5">
    <source>
        <dbReference type="EMBL" id="OAG94420.1"/>
    </source>
</evidence>
<dbReference type="InterPro" id="IPR014721">
    <property type="entry name" value="Ribsml_uS5_D2-typ_fold_subgr"/>
</dbReference>
<dbReference type="SUPFAM" id="SSF54211">
    <property type="entry name" value="Ribosomal protein S5 domain 2-like"/>
    <property type="match status" value="1"/>
</dbReference>
<dbReference type="InterPro" id="IPR001208">
    <property type="entry name" value="MCM_dom"/>
</dbReference>
<dbReference type="PROSITE" id="PS50051">
    <property type="entry name" value="MCM_2"/>
    <property type="match status" value="1"/>
</dbReference>
<dbReference type="InterPro" id="IPR020568">
    <property type="entry name" value="Ribosomal_Su5_D2-typ_SF"/>
</dbReference>
<sequence length="519" mass="56485">MYTVVYSVALNGLNGFMVGVEGDVQNGLPTFELVGLPASSIREAKERVRSALINSGYQWPKGRIVISLSPSDWRKNGTGLDLAIALTILSATQQITPLPSHHIALGELALDGSLRGFRGLYTAAEFALDQSLQSVVISPSSDEIRPLCSEQKTLLTFNNLANVIGWLRDGDISKHTTHHAGTAASIIAQTSLKHHIKHQSLDLSDLIGQRVAKRALLIAAAGNHPILLCGPPGSGKSMLAERLKTLLPPLTQLELSSLRQIYSVAGIPMQDHDLRPFRSPHHTVSTQGLLGGGAQPRPGEVSLAHHGVLFLDELPEFTRQALEGLRQPLEAGSITIARSSLSCTFPSQFLLIAAMNPCPCGYAGSTAHACRCDTNSIRRYQAKLSGPLLDRFDMSVWMESEYTVSLSENQSPSSCDMILTSGIAREQVIHARKLKAHHEQLVENRADSFTLSSLAPATQELFSRLANQLHLNMRSAKRILRVAQTIAYLDNRIEIISSDLAEAVLMRALHRVENTPVEV</sequence>
<keyword evidence="8" id="KW-1185">Reference proteome</keyword>
<protein>
    <recommendedName>
        <fullName evidence="4">MCM C-terminal AAA(+) ATPase domain-containing protein</fullName>
    </recommendedName>
</protein>